<proteinExistence type="predicted"/>
<reference evidence="1 2" key="1">
    <citation type="journal article" date="2010" name="Nature">
        <title>The sequence and de novo assembly of the giant panda genome.</title>
        <authorList>
            <person name="Li R."/>
            <person name="Fan W."/>
            <person name="Tian G."/>
            <person name="Zhu H."/>
            <person name="He L."/>
            <person name="Cai J."/>
            <person name="Huang Q."/>
            <person name="Cai Q."/>
            <person name="Li B."/>
            <person name="Bai Y."/>
            <person name="Zhang Z."/>
            <person name="Zhang Y."/>
            <person name="Wang W."/>
            <person name="Li J."/>
            <person name="Wei F."/>
            <person name="Li H."/>
            <person name="Jian M."/>
            <person name="Li J."/>
            <person name="Zhang Z."/>
            <person name="Nielsen R."/>
            <person name="Li D."/>
            <person name="Gu W."/>
            <person name="Yang Z."/>
            <person name="Xuan Z."/>
            <person name="Ryder O.A."/>
            <person name="Leung F.C."/>
            <person name="Zhou Y."/>
            <person name="Cao J."/>
            <person name="Sun X."/>
            <person name="Fu Y."/>
            <person name="Fang X."/>
            <person name="Guo X."/>
            <person name="Wang B."/>
            <person name="Hou R."/>
            <person name="Shen F."/>
            <person name="Mu B."/>
            <person name="Ni P."/>
            <person name="Lin R."/>
            <person name="Qian W."/>
            <person name="Wang G."/>
            <person name="Yu C."/>
            <person name="Nie W."/>
            <person name="Wang J."/>
            <person name="Wu Z."/>
            <person name="Liang H."/>
            <person name="Min J."/>
            <person name="Wu Q."/>
            <person name="Cheng S."/>
            <person name="Ruan J."/>
            <person name="Wang M."/>
            <person name="Shi Z."/>
            <person name="Wen M."/>
            <person name="Liu B."/>
            <person name="Ren X."/>
            <person name="Zheng H."/>
            <person name="Dong D."/>
            <person name="Cook K."/>
            <person name="Shan G."/>
            <person name="Zhang H."/>
            <person name="Kosiol C."/>
            <person name="Xie X."/>
            <person name="Lu Z."/>
            <person name="Zheng H."/>
            <person name="Li Y."/>
            <person name="Steiner C.C."/>
            <person name="Lam T.T."/>
            <person name="Lin S."/>
            <person name="Zhang Q."/>
            <person name="Li G."/>
            <person name="Tian J."/>
            <person name="Gong T."/>
            <person name="Liu H."/>
            <person name="Zhang D."/>
            <person name="Fang L."/>
            <person name="Ye C."/>
            <person name="Zhang J."/>
            <person name="Hu W."/>
            <person name="Xu A."/>
            <person name="Ren Y."/>
            <person name="Zhang G."/>
            <person name="Bruford M.W."/>
            <person name="Li Q."/>
            <person name="Ma L."/>
            <person name="Guo Y."/>
            <person name="An N."/>
            <person name="Hu Y."/>
            <person name="Zheng Y."/>
            <person name="Shi Y."/>
            <person name="Li Z."/>
            <person name="Liu Q."/>
            <person name="Chen Y."/>
            <person name="Zhao J."/>
            <person name="Qu N."/>
            <person name="Zhao S."/>
            <person name="Tian F."/>
            <person name="Wang X."/>
            <person name="Wang H."/>
            <person name="Xu L."/>
            <person name="Liu X."/>
            <person name="Vinar T."/>
            <person name="Wang Y."/>
            <person name="Lam T.W."/>
            <person name="Yiu S.M."/>
            <person name="Liu S."/>
            <person name="Zhang H."/>
            <person name="Li D."/>
            <person name="Huang Y."/>
            <person name="Wang X."/>
            <person name="Yang G."/>
            <person name="Jiang Z."/>
            <person name="Wang J."/>
            <person name="Qin N."/>
            <person name="Li L."/>
            <person name="Li J."/>
            <person name="Bolund L."/>
            <person name="Kristiansen K."/>
            <person name="Wong G.K."/>
            <person name="Olson M."/>
            <person name="Zhang X."/>
            <person name="Li S."/>
            <person name="Yang H."/>
            <person name="Wang J."/>
            <person name="Wang J."/>
        </authorList>
    </citation>
    <scope>NUCLEOTIDE SEQUENCE [LARGE SCALE GENOMIC DNA]</scope>
</reference>
<evidence type="ECO:0000313" key="1">
    <source>
        <dbReference type="Ensembl" id="ENSAMEP00000035790.1"/>
    </source>
</evidence>
<accession>A0A7N5K6V0</accession>
<evidence type="ECO:0000313" key="2">
    <source>
        <dbReference type="Proteomes" id="UP000008912"/>
    </source>
</evidence>
<reference evidence="1" key="3">
    <citation type="submission" date="2025-09" db="UniProtKB">
        <authorList>
            <consortium name="Ensembl"/>
        </authorList>
    </citation>
    <scope>IDENTIFICATION</scope>
</reference>
<dbReference type="GeneTree" id="ENSGT00940000161899"/>
<dbReference type="Proteomes" id="UP000008912">
    <property type="component" value="Unassembled WGS sequence"/>
</dbReference>
<gene>
    <name evidence="1" type="primary">FMN2</name>
</gene>
<sequence>TRLLPLRVKDAEEACRQKKGRSLYKIKPRHDSGIKAKISMKT</sequence>
<protein>
    <submittedName>
        <fullName evidence="1">Formin 2</fullName>
    </submittedName>
</protein>
<reference evidence="1" key="2">
    <citation type="submission" date="2025-08" db="UniProtKB">
        <authorList>
            <consortium name="Ensembl"/>
        </authorList>
    </citation>
    <scope>IDENTIFICATION</scope>
</reference>
<name>A0A7N5K6V0_AILME</name>
<keyword evidence="2" id="KW-1185">Reference proteome</keyword>
<dbReference type="Ensembl" id="ENSAMET00000030471.1">
    <property type="protein sequence ID" value="ENSAMEP00000035790.1"/>
    <property type="gene ID" value="ENSAMEG00000030686.1"/>
</dbReference>
<organism evidence="1 2">
    <name type="scientific">Ailuropoda melanoleuca</name>
    <name type="common">Giant panda</name>
    <dbReference type="NCBI Taxonomy" id="9646"/>
    <lineage>
        <taxon>Eukaryota</taxon>
        <taxon>Metazoa</taxon>
        <taxon>Chordata</taxon>
        <taxon>Craniata</taxon>
        <taxon>Vertebrata</taxon>
        <taxon>Euteleostomi</taxon>
        <taxon>Mammalia</taxon>
        <taxon>Eutheria</taxon>
        <taxon>Laurasiatheria</taxon>
        <taxon>Carnivora</taxon>
        <taxon>Caniformia</taxon>
        <taxon>Ursidae</taxon>
        <taxon>Ailuropoda</taxon>
    </lineage>
</organism>
<dbReference type="AlphaFoldDB" id="A0A7N5K6V0"/>